<proteinExistence type="predicted"/>
<dbReference type="InterPro" id="IPR052158">
    <property type="entry name" value="INH-QAR"/>
</dbReference>
<dbReference type="Gene3D" id="3.40.50.880">
    <property type="match status" value="1"/>
</dbReference>
<evidence type="ECO:0000256" key="1">
    <source>
        <dbReference type="ARBA" id="ARBA00023015"/>
    </source>
</evidence>
<evidence type="ECO:0000313" key="5">
    <source>
        <dbReference type="Proteomes" id="UP001589693"/>
    </source>
</evidence>
<gene>
    <name evidence="4" type="ORF">ACFFQA_01270</name>
</gene>
<protein>
    <submittedName>
        <fullName evidence="4">GlxA family transcriptional regulator</fullName>
    </submittedName>
</protein>
<sequence length="322" mass="35099">MTEPHRIAVLALEGSVGFDLGVPAQVFGAARDERGERLYEVRICTPDGGPIRCAAGFQVQPEHGPEALEWAQTVITIGMHEGSPVKDGVLDEPVAEALRRAAGHARMMSICTGAFVLAAAGLLDGRPATTHWGWARRFGRLFPDVLLDPDVLFVDDGDVLTSAGVGAGPDLCLHVIRRDHGSAVANRAARRCVIAPWRDGGQSQFIERPLPALTETSTAATREWALRRLAEPLTLRELAGHARMSVRTFTRRFRDETGLSPGQWLVHQRVEHVRRLLEDTDLPVDQIATQAGFGTAASLRQHLRARLGVAPSAYRRTFRPAG</sequence>
<dbReference type="EMBL" id="JBHLZU010000002">
    <property type="protein sequence ID" value="MFB9902558.1"/>
    <property type="molecule type" value="Genomic_DNA"/>
</dbReference>
<name>A0ABV5ZNT8_9PSEU</name>
<dbReference type="InterPro" id="IPR009057">
    <property type="entry name" value="Homeodomain-like_sf"/>
</dbReference>
<comment type="caution">
    <text evidence="4">The sequence shown here is derived from an EMBL/GenBank/DDBJ whole genome shotgun (WGS) entry which is preliminary data.</text>
</comment>
<dbReference type="PANTHER" id="PTHR43130">
    <property type="entry name" value="ARAC-FAMILY TRANSCRIPTIONAL REGULATOR"/>
    <property type="match status" value="1"/>
</dbReference>
<evidence type="ECO:0000313" key="4">
    <source>
        <dbReference type="EMBL" id="MFB9902558.1"/>
    </source>
</evidence>
<evidence type="ECO:0000259" key="3">
    <source>
        <dbReference type="PROSITE" id="PS01124"/>
    </source>
</evidence>
<keyword evidence="5" id="KW-1185">Reference proteome</keyword>
<keyword evidence="1" id="KW-0805">Transcription regulation</keyword>
<dbReference type="Gene3D" id="1.10.10.60">
    <property type="entry name" value="Homeodomain-like"/>
    <property type="match status" value="1"/>
</dbReference>
<dbReference type="Proteomes" id="UP001589693">
    <property type="component" value="Unassembled WGS sequence"/>
</dbReference>
<dbReference type="InterPro" id="IPR002818">
    <property type="entry name" value="DJ-1/PfpI"/>
</dbReference>
<dbReference type="PANTHER" id="PTHR43130:SF3">
    <property type="entry name" value="HTH-TYPE TRANSCRIPTIONAL REGULATOR RV1931C"/>
    <property type="match status" value="1"/>
</dbReference>
<dbReference type="Pfam" id="PF01965">
    <property type="entry name" value="DJ-1_PfpI"/>
    <property type="match status" value="1"/>
</dbReference>
<dbReference type="InterPro" id="IPR018060">
    <property type="entry name" value="HTH_AraC"/>
</dbReference>
<dbReference type="SMART" id="SM00342">
    <property type="entry name" value="HTH_ARAC"/>
    <property type="match status" value="1"/>
</dbReference>
<dbReference type="Pfam" id="PF12833">
    <property type="entry name" value="HTH_18"/>
    <property type="match status" value="1"/>
</dbReference>
<organism evidence="4 5">
    <name type="scientific">Allokutzneria oryzae</name>
    <dbReference type="NCBI Taxonomy" id="1378989"/>
    <lineage>
        <taxon>Bacteria</taxon>
        <taxon>Bacillati</taxon>
        <taxon>Actinomycetota</taxon>
        <taxon>Actinomycetes</taxon>
        <taxon>Pseudonocardiales</taxon>
        <taxon>Pseudonocardiaceae</taxon>
        <taxon>Allokutzneria</taxon>
    </lineage>
</organism>
<dbReference type="CDD" id="cd03137">
    <property type="entry name" value="GATase1_AraC_1"/>
    <property type="match status" value="1"/>
</dbReference>
<dbReference type="SUPFAM" id="SSF46689">
    <property type="entry name" value="Homeodomain-like"/>
    <property type="match status" value="2"/>
</dbReference>
<accession>A0ABV5ZNT8</accession>
<keyword evidence="2" id="KW-0804">Transcription</keyword>
<evidence type="ECO:0000256" key="2">
    <source>
        <dbReference type="ARBA" id="ARBA00023163"/>
    </source>
</evidence>
<dbReference type="RefSeq" id="WP_377849634.1">
    <property type="nucleotide sequence ID" value="NZ_JBHLZU010000002.1"/>
</dbReference>
<reference evidence="4 5" key="1">
    <citation type="submission" date="2024-09" db="EMBL/GenBank/DDBJ databases">
        <authorList>
            <person name="Sun Q."/>
            <person name="Mori K."/>
        </authorList>
    </citation>
    <scope>NUCLEOTIDE SEQUENCE [LARGE SCALE GENOMIC DNA]</scope>
    <source>
        <strain evidence="4 5">TBRC 7907</strain>
    </source>
</reference>
<feature type="domain" description="HTH araC/xylS-type" evidence="3">
    <location>
        <begin position="219"/>
        <end position="317"/>
    </location>
</feature>
<dbReference type="PROSITE" id="PS01124">
    <property type="entry name" value="HTH_ARAC_FAMILY_2"/>
    <property type="match status" value="1"/>
</dbReference>
<dbReference type="SUPFAM" id="SSF52317">
    <property type="entry name" value="Class I glutamine amidotransferase-like"/>
    <property type="match status" value="1"/>
</dbReference>
<dbReference type="InterPro" id="IPR029062">
    <property type="entry name" value="Class_I_gatase-like"/>
</dbReference>